<dbReference type="OrthoDB" id="9859503at2"/>
<dbReference type="RefSeq" id="WP_058979751.1">
    <property type="nucleotide sequence ID" value="NZ_BCMS01000004.1"/>
</dbReference>
<proteinExistence type="predicted"/>
<keyword evidence="2" id="KW-1185">Reference proteome</keyword>
<dbReference type="EMBL" id="BCMS01000004">
    <property type="protein sequence ID" value="GAQ23709.1"/>
    <property type="molecule type" value="Genomic_DNA"/>
</dbReference>
<accession>A0A100HN02</accession>
<organism evidence="1 2">
    <name type="scientific">Deinococcus grandis</name>
    <dbReference type="NCBI Taxonomy" id="57498"/>
    <lineage>
        <taxon>Bacteria</taxon>
        <taxon>Thermotogati</taxon>
        <taxon>Deinococcota</taxon>
        <taxon>Deinococci</taxon>
        <taxon>Deinococcales</taxon>
        <taxon>Deinococcaceae</taxon>
        <taxon>Deinococcus</taxon>
    </lineage>
</organism>
<evidence type="ECO:0000313" key="2">
    <source>
        <dbReference type="Proteomes" id="UP000056209"/>
    </source>
</evidence>
<dbReference type="AlphaFoldDB" id="A0A100HN02"/>
<comment type="caution">
    <text evidence="1">The sequence shown here is derived from an EMBL/GenBank/DDBJ whole genome shotgun (WGS) entry which is preliminary data.</text>
</comment>
<protein>
    <submittedName>
        <fullName evidence="1">Uncharacterized protein</fullName>
    </submittedName>
</protein>
<name>A0A100HN02_9DEIO</name>
<gene>
    <name evidence="1" type="ORF">DEIGR_320123</name>
</gene>
<dbReference type="Proteomes" id="UP000056209">
    <property type="component" value="Unassembled WGS sequence"/>
</dbReference>
<reference evidence="2" key="1">
    <citation type="submission" date="2015-11" db="EMBL/GenBank/DDBJ databases">
        <title>Draft Genome Sequence of the Radioresistant Bacterium Deinococcus grandis, Isolated from Freshwater Fish in Japan.</title>
        <authorList>
            <person name="Satoh K."/>
            <person name="Onodera T."/>
            <person name="Omoso K."/>
            <person name="Takeda-Yano K."/>
            <person name="Katayama T."/>
            <person name="Oono Y."/>
            <person name="Narumi I."/>
        </authorList>
    </citation>
    <scope>NUCLEOTIDE SEQUENCE [LARGE SCALE GENOMIC DNA]</scope>
    <source>
        <strain evidence="2">ATCC 43672</strain>
    </source>
</reference>
<evidence type="ECO:0000313" key="1">
    <source>
        <dbReference type="EMBL" id="GAQ23709.1"/>
    </source>
</evidence>
<sequence>MQRLTTLDGLNAGDTVTVGQQCRIPECRGRSGHLQYMYAAQPEFGTPAEFIVSVDGISRPLTRVDFDPA</sequence>